<organism evidence="2">
    <name type="scientific">uncultured Caudovirales phage</name>
    <dbReference type="NCBI Taxonomy" id="2100421"/>
    <lineage>
        <taxon>Viruses</taxon>
        <taxon>Duplodnaviria</taxon>
        <taxon>Heunggongvirae</taxon>
        <taxon>Uroviricota</taxon>
        <taxon>Caudoviricetes</taxon>
        <taxon>Peduoviridae</taxon>
        <taxon>Maltschvirus</taxon>
        <taxon>Maltschvirus maltsch</taxon>
    </lineage>
</organism>
<keyword evidence="1" id="KW-1133">Transmembrane helix</keyword>
<proteinExistence type="predicted"/>
<gene>
    <name evidence="2" type="ORF">UFOVP148_9</name>
</gene>
<protein>
    <submittedName>
        <fullName evidence="2">Uncharacterized protein</fullName>
    </submittedName>
</protein>
<dbReference type="EMBL" id="LR798197">
    <property type="protein sequence ID" value="CAB5150848.1"/>
    <property type="molecule type" value="Genomic_DNA"/>
</dbReference>
<sequence>MKTRLQSLMEEAKIQSQEHPSKDARFFAHSVYTYLTEENKKSTWKDILCACILGAILGILLAWRG</sequence>
<keyword evidence="1" id="KW-0472">Membrane</keyword>
<evidence type="ECO:0000313" key="2">
    <source>
        <dbReference type="EMBL" id="CAB5150848.1"/>
    </source>
</evidence>
<evidence type="ECO:0000256" key="1">
    <source>
        <dbReference type="SAM" id="Phobius"/>
    </source>
</evidence>
<name>A0A6J7W4Y5_9CAUD</name>
<feature type="transmembrane region" description="Helical" evidence="1">
    <location>
        <begin position="47"/>
        <end position="63"/>
    </location>
</feature>
<reference evidence="2" key="1">
    <citation type="submission" date="2020-05" db="EMBL/GenBank/DDBJ databases">
        <authorList>
            <person name="Chiriac C."/>
            <person name="Salcher M."/>
            <person name="Ghai R."/>
            <person name="Kavagutti S V."/>
        </authorList>
    </citation>
    <scope>NUCLEOTIDE SEQUENCE</scope>
</reference>
<keyword evidence="1" id="KW-0812">Transmembrane</keyword>
<accession>A0A6J7W4Y5</accession>